<keyword evidence="2" id="KW-0812">Transmembrane</keyword>
<dbReference type="OrthoDB" id="101647at2759"/>
<keyword evidence="2" id="KW-1133">Transmembrane helix</keyword>
<keyword evidence="2" id="KW-0472">Membrane</keyword>
<reference evidence="5 6" key="1">
    <citation type="submission" date="2018-06" db="EMBL/GenBank/DDBJ databases">
        <title>Comparative genomics of downy mildews reveals potential adaptations to biotrophy.</title>
        <authorList>
            <person name="Fletcher K."/>
            <person name="Klosterman S.J."/>
            <person name="Derevnina L."/>
            <person name="Martin F."/>
            <person name="Koike S."/>
            <person name="Reyes Chin-Wo S."/>
            <person name="Mou B."/>
            <person name="Michelmore R."/>
        </authorList>
    </citation>
    <scope>NUCLEOTIDE SEQUENCE [LARGE SCALE GENOMIC DNA]</scope>
    <source>
        <strain evidence="4 6">R13</strain>
        <strain evidence="3 5">R14</strain>
    </source>
</reference>
<dbReference type="Proteomes" id="UP000282087">
    <property type="component" value="Unassembled WGS sequence"/>
</dbReference>
<evidence type="ECO:0000313" key="6">
    <source>
        <dbReference type="Proteomes" id="UP000286097"/>
    </source>
</evidence>
<evidence type="ECO:0000313" key="3">
    <source>
        <dbReference type="EMBL" id="RMX64212.1"/>
    </source>
</evidence>
<dbReference type="VEuPathDB" id="FungiDB:DD237_006438"/>
<dbReference type="EMBL" id="QKXF01000256">
    <property type="protein sequence ID" value="RQM13458.1"/>
    <property type="molecule type" value="Genomic_DNA"/>
</dbReference>
<dbReference type="AlphaFoldDB" id="A0A3M6VD32"/>
<feature type="region of interest" description="Disordered" evidence="1">
    <location>
        <begin position="1"/>
        <end position="24"/>
    </location>
</feature>
<evidence type="ECO:0000256" key="2">
    <source>
        <dbReference type="SAM" id="Phobius"/>
    </source>
</evidence>
<keyword evidence="5" id="KW-1185">Reference proteome</keyword>
<evidence type="ECO:0000313" key="5">
    <source>
        <dbReference type="Proteomes" id="UP000282087"/>
    </source>
</evidence>
<proteinExistence type="predicted"/>
<protein>
    <submittedName>
        <fullName evidence="3">Uncharacterized protein</fullName>
    </submittedName>
</protein>
<gene>
    <name evidence="4" type="ORF">DD237_006438</name>
    <name evidence="3" type="ORF">DD238_006024</name>
</gene>
<name>A0A3M6VD32_9STRA</name>
<comment type="caution">
    <text evidence="3">The sequence shown here is derived from an EMBL/GenBank/DDBJ whole genome shotgun (WGS) entry which is preliminary data.</text>
</comment>
<organism evidence="3 5">
    <name type="scientific">Peronospora effusa</name>
    <dbReference type="NCBI Taxonomy" id="542832"/>
    <lineage>
        <taxon>Eukaryota</taxon>
        <taxon>Sar</taxon>
        <taxon>Stramenopiles</taxon>
        <taxon>Oomycota</taxon>
        <taxon>Peronosporomycetes</taxon>
        <taxon>Peronosporales</taxon>
        <taxon>Peronosporaceae</taxon>
        <taxon>Peronospora</taxon>
    </lineage>
</organism>
<dbReference type="EMBL" id="QLLG01000330">
    <property type="protein sequence ID" value="RMX64212.1"/>
    <property type="molecule type" value="Genomic_DNA"/>
</dbReference>
<sequence>MQYKQETKRVNDAPELTTPSQAAATGPACEQDAIAYCQKEASLVALLRSAPELVEPLKIIDAVRKTRLCMISHADVLSIDCMNTLAADDVTKASTLSESLPSKKVAALDNIGLDDDSSMEINIYYSRHHNGAGHALRSGSSALAANHVQSEGSMSNLAEVLAHPLTWAFVLPFFGIGVYVCFTRLATFVRRRREERRIESKLYMPVN</sequence>
<evidence type="ECO:0000313" key="4">
    <source>
        <dbReference type="EMBL" id="RQM13458.1"/>
    </source>
</evidence>
<accession>A0A3M6VD32</accession>
<evidence type="ECO:0000256" key="1">
    <source>
        <dbReference type="SAM" id="MobiDB-lite"/>
    </source>
</evidence>
<dbReference type="Proteomes" id="UP000286097">
    <property type="component" value="Unassembled WGS sequence"/>
</dbReference>
<feature type="transmembrane region" description="Helical" evidence="2">
    <location>
        <begin position="165"/>
        <end position="187"/>
    </location>
</feature>
<feature type="compositionally biased region" description="Basic and acidic residues" evidence="1">
    <location>
        <begin position="1"/>
        <end position="12"/>
    </location>
</feature>